<evidence type="ECO:0000256" key="3">
    <source>
        <dbReference type="ARBA" id="ARBA00022490"/>
    </source>
</evidence>
<proteinExistence type="predicted"/>
<dbReference type="GO" id="GO:0030027">
    <property type="term" value="C:lamellipodium"/>
    <property type="evidence" value="ECO:0007669"/>
    <property type="project" value="TreeGrafter"/>
</dbReference>
<dbReference type="GO" id="GO:0005884">
    <property type="term" value="C:actin filament"/>
    <property type="evidence" value="ECO:0007669"/>
    <property type="project" value="TreeGrafter"/>
</dbReference>
<accession>A0A553PV94</accession>
<comment type="subcellular location">
    <subcellularLocation>
        <location evidence="1">Cytoplasm</location>
        <location evidence="1">Cytoskeleton</location>
    </subcellularLocation>
</comment>
<dbReference type="SUPFAM" id="SSF50044">
    <property type="entry name" value="SH3-domain"/>
    <property type="match status" value="1"/>
</dbReference>
<dbReference type="GO" id="GO:0030864">
    <property type="term" value="C:cortical actin cytoskeleton"/>
    <property type="evidence" value="ECO:0007669"/>
    <property type="project" value="TreeGrafter"/>
</dbReference>
<feature type="compositionally biased region" description="Polar residues" evidence="7">
    <location>
        <begin position="92"/>
        <end position="101"/>
    </location>
</feature>
<dbReference type="OrthoDB" id="5971719at2759"/>
<evidence type="ECO:0000256" key="7">
    <source>
        <dbReference type="SAM" id="MobiDB-lite"/>
    </source>
</evidence>
<dbReference type="GO" id="GO:0061003">
    <property type="term" value="P:positive regulation of dendritic spine morphogenesis"/>
    <property type="evidence" value="ECO:0007669"/>
    <property type="project" value="TreeGrafter"/>
</dbReference>
<protein>
    <recommendedName>
        <fullName evidence="8">SH3 domain-containing protein</fullName>
    </recommendedName>
</protein>
<dbReference type="GO" id="GO:0030425">
    <property type="term" value="C:dendrite"/>
    <property type="evidence" value="ECO:0007669"/>
    <property type="project" value="TreeGrafter"/>
</dbReference>
<evidence type="ECO:0000256" key="1">
    <source>
        <dbReference type="ARBA" id="ARBA00004245"/>
    </source>
</evidence>
<organism evidence="9 10">
    <name type="scientific">Danionella cerebrum</name>
    <dbReference type="NCBI Taxonomy" id="2873325"/>
    <lineage>
        <taxon>Eukaryota</taxon>
        <taxon>Metazoa</taxon>
        <taxon>Chordata</taxon>
        <taxon>Craniata</taxon>
        <taxon>Vertebrata</taxon>
        <taxon>Euteleostomi</taxon>
        <taxon>Actinopterygii</taxon>
        <taxon>Neopterygii</taxon>
        <taxon>Teleostei</taxon>
        <taxon>Ostariophysi</taxon>
        <taxon>Cypriniformes</taxon>
        <taxon>Danionidae</taxon>
        <taxon>Danioninae</taxon>
        <taxon>Danionella</taxon>
    </lineage>
</organism>
<dbReference type="Proteomes" id="UP000316079">
    <property type="component" value="Unassembled WGS sequence"/>
</dbReference>
<reference evidence="9 10" key="1">
    <citation type="journal article" date="2019" name="Sci. Data">
        <title>Hybrid genome assembly and annotation of Danionella translucida.</title>
        <authorList>
            <person name="Kadobianskyi M."/>
            <person name="Schulze L."/>
            <person name="Schuelke M."/>
            <person name="Judkewitz B."/>
        </authorList>
    </citation>
    <scope>NUCLEOTIDE SEQUENCE [LARGE SCALE GENOMIC DNA]</scope>
    <source>
        <strain evidence="9 10">Bolton</strain>
    </source>
</reference>
<feature type="region of interest" description="Disordered" evidence="7">
    <location>
        <begin position="86"/>
        <end position="114"/>
    </location>
</feature>
<evidence type="ECO:0000256" key="5">
    <source>
        <dbReference type="ARBA" id="ARBA00023212"/>
    </source>
</evidence>
<evidence type="ECO:0000313" key="10">
    <source>
        <dbReference type="Proteomes" id="UP000316079"/>
    </source>
</evidence>
<dbReference type="GO" id="GO:0045773">
    <property type="term" value="P:positive regulation of axon extension"/>
    <property type="evidence" value="ECO:0007669"/>
    <property type="project" value="TreeGrafter"/>
</dbReference>
<dbReference type="PROSITE" id="PS50002">
    <property type="entry name" value="SH3"/>
    <property type="match status" value="1"/>
</dbReference>
<keyword evidence="2 6" id="KW-0728">SH3 domain</keyword>
<dbReference type="CDD" id="cd11960">
    <property type="entry name" value="SH3_Abp1_eu"/>
    <property type="match status" value="1"/>
</dbReference>
<dbReference type="GO" id="GO:0098974">
    <property type="term" value="P:postsynaptic actin cytoskeleton organization"/>
    <property type="evidence" value="ECO:0007669"/>
    <property type="project" value="TreeGrafter"/>
</dbReference>
<dbReference type="PANTHER" id="PTHR10829">
    <property type="entry name" value="CORTACTIN AND DREBRIN"/>
    <property type="match status" value="1"/>
</dbReference>
<dbReference type="GO" id="GO:0051015">
    <property type="term" value="F:actin filament binding"/>
    <property type="evidence" value="ECO:0007669"/>
    <property type="project" value="TreeGrafter"/>
</dbReference>
<name>A0A553PV94_9TELE</name>
<dbReference type="GO" id="GO:0030427">
    <property type="term" value="C:site of polarized growth"/>
    <property type="evidence" value="ECO:0007669"/>
    <property type="project" value="TreeGrafter"/>
</dbReference>
<dbReference type="AlphaFoldDB" id="A0A553PV94"/>
<keyword evidence="3" id="KW-0963">Cytoplasm</keyword>
<evidence type="ECO:0000313" key="9">
    <source>
        <dbReference type="EMBL" id="TRY81612.1"/>
    </source>
</evidence>
<gene>
    <name evidence="9" type="ORF">DNTS_031007</name>
</gene>
<evidence type="ECO:0000256" key="4">
    <source>
        <dbReference type="ARBA" id="ARBA00023203"/>
    </source>
</evidence>
<dbReference type="GO" id="GO:0048812">
    <property type="term" value="P:neuron projection morphogenesis"/>
    <property type="evidence" value="ECO:0007669"/>
    <property type="project" value="TreeGrafter"/>
</dbReference>
<keyword evidence="5" id="KW-0206">Cytoskeleton</keyword>
<dbReference type="InterPro" id="IPR035717">
    <property type="entry name" value="Drebrin-like_SH3"/>
</dbReference>
<dbReference type="PANTHER" id="PTHR10829:SF12">
    <property type="entry name" value="DREBRIN-LIKE PROTEIN"/>
    <property type="match status" value="1"/>
</dbReference>
<keyword evidence="4" id="KW-0009">Actin-binding</keyword>
<dbReference type="GO" id="GO:0045211">
    <property type="term" value="C:postsynaptic membrane"/>
    <property type="evidence" value="ECO:0007669"/>
    <property type="project" value="TreeGrafter"/>
</dbReference>
<evidence type="ECO:0000256" key="6">
    <source>
        <dbReference type="PROSITE-ProRule" id="PRU00192"/>
    </source>
</evidence>
<dbReference type="GO" id="GO:0030833">
    <property type="term" value="P:regulation of actin filament polymerization"/>
    <property type="evidence" value="ECO:0007669"/>
    <property type="project" value="TreeGrafter"/>
</dbReference>
<comment type="caution">
    <text evidence="9">The sequence shown here is derived from an EMBL/GenBank/DDBJ whole genome shotgun (WGS) entry which is preliminary data.</text>
</comment>
<evidence type="ECO:0000256" key="2">
    <source>
        <dbReference type="ARBA" id="ARBA00022443"/>
    </source>
</evidence>
<dbReference type="SMART" id="SM00326">
    <property type="entry name" value="SH3"/>
    <property type="match status" value="1"/>
</dbReference>
<dbReference type="GO" id="GO:0014069">
    <property type="term" value="C:postsynaptic density"/>
    <property type="evidence" value="ECO:0007669"/>
    <property type="project" value="TreeGrafter"/>
</dbReference>
<keyword evidence="10" id="KW-1185">Reference proteome</keyword>
<sequence length="269" mass="29633">MCWCPSGGGGRAEAAETFFSRPFGGKSKQGTLDRLPPECTAAHLSNCCTKAQGSWITCVIVGISLITEAAALVSQRSVNPREMFKQREMGINPSNTDNTPSSPKPGRLHSPFLSKQSHDPELFHSPVHQARVEGSIVEQPRSPCVEDEAAAEAEYEGQIHAHTRSDASSPLHYVEAVSDPHLYEAPVEQNPPHYEPVEEADAVYEEPAQVEEQNMYEATDERGISDDTEISFDPDEVITGIEMIDEGWWRGYGPDGHFGMFPANYVELM</sequence>
<dbReference type="Pfam" id="PF14604">
    <property type="entry name" value="SH3_9"/>
    <property type="match status" value="1"/>
</dbReference>
<evidence type="ECO:0000259" key="8">
    <source>
        <dbReference type="PROSITE" id="PS50002"/>
    </source>
</evidence>
<dbReference type="InterPro" id="IPR001452">
    <property type="entry name" value="SH3_domain"/>
</dbReference>
<dbReference type="EMBL" id="SRMA01026612">
    <property type="protein sequence ID" value="TRY81612.1"/>
    <property type="molecule type" value="Genomic_DNA"/>
</dbReference>
<dbReference type="InterPro" id="IPR036028">
    <property type="entry name" value="SH3-like_dom_sf"/>
</dbReference>
<feature type="domain" description="SH3" evidence="8">
    <location>
        <begin position="211"/>
        <end position="269"/>
    </location>
</feature>
<dbReference type="FunFam" id="2.30.30.40:FF:000046">
    <property type="entry name" value="Drebrin-like protein isoform B"/>
    <property type="match status" value="1"/>
</dbReference>
<dbReference type="Gene3D" id="2.30.30.40">
    <property type="entry name" value="SH3 Domains"/>
    <property type="match status" value="1"/>
</dbReference>